<accession>A0A167SSA2</accession>
<proteinExistence type="predicted"/>
<reference evidence="2 4" key="1">
    <citation type="journal article" date="2016" name="Mol. Biol. Evol.">
        <title>Comparative Genomics of Early-Diverging Mushroom-Forming Fungi Provides Insights into the Origins of Lignocellulose Decay Capabilities.</title>
        <authorList>
            <person name="Nagy L.G."/>
            <person name="Riley R."/>
            <person name="Tritt A."/>
            <person name="Adam C."/>
            <person name="Daum C."/>
            <person name="Floudas D."/>
            <person name="Sun H."/>
            <person name="Yadav J.S."/>
            <person name="Pangilinan J."/>
            <person name="Larsson K.H."/>
            <person name="Matsuura K."/>
            <person name="Barry K."/>
            <person name="Labutti K."/>
            <person name="Kuo R."/>
            <person name="Ohm R.A."/>
            <person name="Bhattacharya S.S."/>
            <person name="Shirouzu T."/>
            <person name="Yoshinaga Y."/>
            <person name="Martin F.M."/>
            <person name="Grigoriev I.V."/>
            <person name="Hibbett D.S."/>
        </authorList>
    </citation>
    <scope>NUCLEOTIDE SEQUENCE [LARGE SCALE GENOMIC DNA]</scope>
    <source>
        <strain evidence="2 4">CBS 109695</strain>
    </source>
</reference>
<sequence>MRMYSTSKTDCCLRVATTTREAVLSSLVTSLRLRVIRCRHEGSQSRREDTGHPNKKRDDAHALRLDTR</sequence>
<evidence type="ECO:0000313" key="3">
    <source>
        <dbReference type="EMBL" id="KZP32919.1"/>
    </source>
</evidence>
<gene>
    <name evidence="3" type="ORF">FIBSPDRAFT_848176</name>
    <name evidence="2" type="ORF">FIBSPDRAFT_880512</name>
</gene>
<protein>
    <submittedName>
        <fullName evidence="2">Uncharacterized protein</fullName>
    </submittedName>
</protein>
<dbReference type="EMBL" id="KV417484">
    <property type="protein sequence ID" value="KZP32919.1"/>
    <property type="molecule type" value="Genomic_DNA"/>
</dbReference>
<dbReference type="AlphaFoldDB" id="A0A167SSA2"/>
<evidence type="ECO:0000313" key="2">
    <source>
        <dbReference type="EMBL" id="KZP02192.1"/>
    </source>
</evidence>
<name>A0A167SSA2_9AGAM</name>
<keyword evidence="4" id="KW-1185">Reference proteome</keyword>
<dbReference type="EMBL" id="KV418849">
    <property type="protein sequence ID" value="KZP02192.1"/>
    <property type="molecule type" value="Genomic_DNA"/>
</dbReference>
<dbReference type="Proteomes" id="UP000076532">
    <property type="component" value="Unassembled WGS sequence"/>
</dbReference>
<evidence type="ECO:0000313" key="4">
    <source>
        <dbReference type="Proteomes" id="UP000076532"/>
    </source>
</evidence>
<evidence type="ECO:0000256" key="1">
    <source>
        <dbReference type="SAM" id="MobiDB-lite"/>
    </source>
</evidence>
<organism evidence="2 4">
    <name type="scientific">Athelia psychrophila</name>
    <dbReference type="NCBI Taxonomy" id="1759441"/>
    <lineage>
        <taxon>Eukaryota</taxon>
        <taxon>Fungi</taxon>
        <taxon>Dikarya</taxon>
        <taxon>Basidiomycota</taxon>
        <taxon>Agaricomycotina</taxon>
        <taxon>Agaricomycetes</taxon>
        <taxon>Agaricomycetidae</taxon>
        <taxon>Atheliales</taxon>
        <taxon>Atheliaceae</taxon>
        <taxon>Athelia</taxon>
    </lineage>
</organism>
<feature type="region of interest" description="Disordered" evidence="1">
    <location>
        <begin position="40"/>
        <end position="68"/>
    </location>
</feature>